<accession>A0AAD9SQL2</accession>
<proteinExistence type="predicted"/>
<feature type="compositionally biased region" description="Basic and acidic residues" evidence="1">
    <location>
        <begin position="122"/>
        <end position="132"/>
    </location>
</feature>
<feature type="compositionally biased region" description="Acidic residues" evidence="1">
    <location>
        <begin position="82"/>
        <end position="93"/>
    </location>
</feature>
<reference evidence="2" key="1">
    <citation type="submission" date="2023-06" db="EMBL/GenBank/DDBJ databases">
        <authorList>
            <person name="Noh H."/>
        </authorList>
    </citation>
    <scope>NUCLEOTIDE SEQUENCE</scope>
    <source>
        <strain evidence="2">DUCC20226</strain>
    </source>
</reference>
<evidence type="ECO:0000313" key="3">
    <source>
        <dbReference type="Proteomes" id="UP001265746"/>
    </source>
</evidence>
<feature type="region of interest" description="Disordered" evidence="1">
    <location>
        <begin position="1"/>
        <end position="36"/>
    </location>
</feature>
<protein>
    <submittedName>
        <fullName evidence="2">Uncharacterized protein</fullName>
    </submittedName>
</protein>
<name>A0AAD9SQL2_PHOAM</name>
<feature type="region of interest" description="Disordered" evidence="1">
    <location>
        <begin position="50"/>
        <end position="143"/>
    </location>
</feature>
<evidence type="ECO:0000256" key="1">
    <source>
        <dbReference type="SAM" id="MobiDB-lite"/>
    </source>
</evidence>
<sequence>MVMFTNDEAADAQPVEQKGPQAGPDDQPLHTNSDNLRSYDQFMALVAASEAEVAALSPEELRARSGGPVKGVSPNRAMNILDELEEADEAWESEEAKGGKSEVTEDNQDDQDTTAPEAEGAQDEKEKAAEEKQESEDLSASKF</sequence>
<dbReference type="AlphaFoldDB" id="A0AAD9SQL2"/>
<keyword evidence="3" id="KW-1185">Reference proteome</keyword>
<evidence type="ECO:0000313" key="2">
    <source>
        <dbReference type="EMBL" id="KAK2613385.1"/>
    </source>
</evidence>
<feature type="compositionally biased region" description="Basic and acidic residues" evidence="1">
    <location>
        <begin position="94"/>
        <end position="103"/>
    </location>
</feature>
<gene>
    <name evidence="2" type="ORF">N8I77_000303</name>
</gene>
<comment type="caution">
    <text evidence="2">The sequence shown here is derived from an EMBL/GenBank/DDBJ whole genome shotgun (WGS) entry which is preliminary data.</text>
</comment>
<organism evidence="2 3">
    <name type="scientific">Phomopsis amygdali</name>
    <name type="common">Fusicoccum amygdali</name>
    <dbReference type="NCBI Taxonomy" id="1214568"/>
    <lineage>
        <taxon>Eukaryota</taxon>
        <taxon>Fungi</taxon>
        <taxon>Dikarya</taxon>
        <taxon>Ascomycota</taxon>
        <taxon>Pezizomycotina</taxon>
        <taxon>Sordariomycetes</taxon>
        <taxon>Sordariomycetidae</taxon>
        <taxon>Diaporthales</taxon>
        <taxon>Diaporthaceae</taxon>
        <taxon>Diaporthe</taxon>
    </lineage>
</organism>
<dbReference type="Proteomes" id="UP001265746">
    <property type="component" value="Unassembled WGS sequence"/>
</dbReference>
<dbReference type="EMBL" id="JAUJFL010000001">
    <property type="protein sequence ID" value="KAK2613385.1"/>
    <property type="molecule type" value="Genomic_DNA"/>
</dbReference>